<feature type="coiled-coil region" evidence="1">
    <location>
        <begin position="188"/>
        <end position="215"/>
    </location>
</feature>
<evidence type="ECO:0000313" key="5">
    <source>
        <dbReference type="Proteomes" id="UP000193920"/>
    </source>
</evidence>
<evidence type="ECO:0000256" key="1">
    <source>
        <dbReference type="SAM" id="Coils"/>
    </source>
</evidence>
<dbReference type="Proteomes" id="UP000193920">
    <property type="component" value="Unassembled WGS sequence"/>
</dbReference>
<dbReference type="Pfam" id="PF00621">
    <property type="entry name" value="RhoGEF"/>
    <property type="match status" value="1"/>
</dbReference>
<dbReference type="InterPro" id="IPR035899">
    <property type="entry name" value="DBL_dom_sf"/>
</dbReference>
<evidence type="ECO:0000256" key="2">
    <source>
        <dbReference type="SAM" id="MobiDB-lite"/>
    </source>
</evidence>
<feature type="region of interest" description="Disordered" evidence="2">
    <location>
        <begin position="667"/>
        <end position="693"/>
    </location>
</feature>
<dbReference type="EMBL" id="MCOG01000037">
    <property type="protein sequence ID" value="ORY72835.1"/>
    <property type="molecule type" value="Genomic_DNA"/>
</dbReference>
<gene>
    <name evidence="4" type="ORF">LY90DRAFT_188440</name>
</gene>
<dbReference type="AlphaFoldDB" id="A0A1Y2EPQ6"/>
<evidence type="ECO:0000259" key="3">
    <source>
        <dbReference type="PROSITE" id="PS50010"/>
    </source>
</evidence>
<protein>
    <recommendedName>
        <fullName evidence="3">DH domain-containing protein</fullName>
    </recommendedName>
</protein>
<feature type="region of interest" description="Disordered" evidence="2">
    <location>
        <begin position="380"/>
        <end position="411"/>
    </location>
</feature>
<dbReference type="SMART" id="SM00325">
    <property type="entry name" value="RhoGEF"/>
    <property type="match status" value="1"/>
</dbReference>
<feature type="compositionally biased region" description="Low complexity" evidence="2">
    <location>
        <begin position="454"/>
        <end position="477"/>
    </location>
</feature>
<comment type="caution">
    <text evidence="4">The sequence shown here is derived from an EMBL/GenBank/DDBJ whole genome shotgun (WGS) entry which is preliminary data.</text>
</comment>
<dbReference type="SUPFAM" id="SSF48065">
    <property type="entry name" value="DBL homology domain (DH-domain)"/>
    <property type="match status" value="1"/>
</dbReference>
<feature type="compositionally biased region" description="Low complexity" evidence="2">
    <location>
        <begin position="667"/>
        <end position="686"/>
    </location>
</feature>
<name>A0A1Y2EPQ6_9FUNG</name>
<organism evidence="4 5">
    <name type="scientific">Neocallimastix californiae</name>
    <dbReference type="NCBI Taxonomy" id="1754190"/>
    <lineage>
        <taxon>Eukaryota</taxon>
        <taxon>Fungi</taxon>
        <taxon>Fungi incertae sedis</taxon>
        <taxon>Chytridiomycota</taxon>
        <taxon>Chytridiomycota incertae sedis</taxon>
        <taxon>Neocallimastigomycetes</taxon>
        <taxon>Neocallimastigales</taxon>
        <taxon>Neocallimastigaceae</taxon>
        <taxon>Neocallimastix</taxon>
    </lineage>
</organism>
<reference evidence="4 5" key="1">
    <citation type="submission" date="2016-08" db="EMBL/GenBank/DDBJ databases">
        <title>A Parts List for Fungal Cellulosomes Revealed by Comparative Genomics.</title>
        <authorList>
            <consortium name="DOE Joint Genome Institute"/>
            <person name="Haitjema C.H."/>
            <person name="Gilmore S.P."/>
            <person name="Henske J.K."/>
            <person name="Solomon K.V."/>
            <person name="De Groot R."/>
            <person name="Kuo A."/>
            <person name="Mondo S.J."/>
            <person name="Salamov A.A."/>
            <person name="Labutti K."/>
            <person name="Zhao Z."/>
            <person name="Chiniquy J."/>
            <person name="Barry K."/>
            <person name="Brewer H.M."/>
            <person name="Purvine S.O."/>
            <person name="Wright A.T."/>
            <person name="Boxma B."/>
            <person name="Van Alen T."/>
            <person name="Hackstein J.H."/>
            <person name="Baker S.E."/>
            <person name="Grigoriev I.V."/>
            <person name="O'Malley M.A."/>
        </authorList>
    </citation>
    <scope>NUCLEOTIDE SEQUENCE [LARGE SCALE GENOMIC DNA]</scope>
    <source>
        <strain evidence="4 5">G1</strain>
    </source>
</reference>
<dbReference type="GO" id="GO:0005085">
    <property type="term" value="F:guanyl-nucleotide exchange factor activity"/>
    <property type="evidence" value="ECO:0007669"/>
    <property type="project" value="InterPro"/>
</dbReference>
<dbReference type="OrthoDB" id="660555at2759"/>
<dbReference type="InterPro" id="IPR051092">
    <property type="entry name" value="FYVE_RhoGEF_PH"/>
</dbReference>
<dbReference type="CDD" id="cd00160">
    <property type="entry name" value="RhoGEF"/>
    <property type="match status" value="1"/>
</dbReference>
<feature type="domain" description="DH" evidence="3">
    <location>
        <begin position="20"/>
        <end position="208"/>
    </location>
</feature>
<evidence type="ECO:0000313" key="4">
    <source>
        <dbReference type="EMBL" id="ORY72835.1"/>
    </source>
</evidence>
<dbReference type="PANTHER" id="PTHR12673:SF159">
    <property type="entry name" value="LD03170P"/>
    <property type="match status" value="1"/>
</dbReference>
<dbReference type="PANTHER" id="PTHR12673">
    <property type="entry name" value="FACIOGENITAL DYSPLASIA PROTEIN"/>
    <property type="match status" value="1"/>
</dbReference>
<dbReference type="InterPro" id="IPR000219">
    <property type="entry name" value="DH_dom"/>
</dbReference>
<sequence>MPSRNISKKKKCSTEIKSSLREDVIKEIISSEKRYVNQLKILENIYIDPMSRLGLLTAEESSIVFSNVKAILMFHRDHLYPSMLKTYEEEEKEFGKMILSYLSFFKIYSEYYNNFEKSINFIEKLSANIHNVIRRRRIKSYLKTIKSHPDHSQISLQGFLILPVQRLPRYRLLYRELIRYTPSTHKDFKCLKSALNKLEKLVSECNERKREWESTERGFQLLRKAVDDFVGYDVNSRHLINGRFLKSDILYVQKMFYRSSSASSSKLNNGSNFTLKSLAKSNSNLKNYPSADLVDQEWINQISNKNGNNNNNVVIVGSSKWKQLMKEVTIKQNYLFFLFGDCLVQCTVKSGPLADNLVTFKDDENIRILRVIKFDHKKQKSPPAKLLSSNNTDTITSQDGSSPLNTPRGSRVMIDSNTAISRLKSPVASNEDLISENIYINNIYSNHHNFNNNTNSNSNSCNSNSNSNSNSNTNSNNKMEISPFYHNNNYNINIDDMEKEINLYTLNSNYNSAHSNNTNTNTNTNTNNKYHNNNYNNNYNNNFYDNNNTNSTPSSSSNTNNNNIKNTIPLSMFRSLSTPFLSNQQHLNTYNNDDEAISYNDINLVDNNTNTNTNINTNTNTNTNTNMNMNIHTNTNINANTNINTNTNTNNNIDTNTNINMNMNMNTNINNNSNTHNNCNSNSNSNEELSYDDEKDDSHNIVLRVTSDNTILFIAGLRSELKEWCKLINEAWLSN</sequence>
<dbReference type="Gene3D" id="1.20.900.10">
    <property type="entry name" value="Dbl homology (DH) domain"/>
    <property type="match status" value="1"/>
</dbReference>
<dbReference type="PROSITE" id="PS50010">
    <property type="entry name" value="DH_2"/>
    <property type="match status" value="1"/>
</dbReference>
<accession>A0A1Y2EPQ6</accession>
<keyword evidence="1" id="KW-0175">Coiled coil</keyword>
<dbReference type="GO" id="GO:0005737">
    <property type="term" value="C:cytoplasm"/>
    <property type="evidence" value="ECO:0007669"/>
    <property type="project" value="TreeGrafter"/>
</dbReference>
<feature type="region of interest" description="Disordered" evidence="2">
    <location>
        <begin position="454"/>
        <end position="480"/>
    </location>
</feature>
<proteinExistence type="predicted"/>
<dbReference type="STRING" id="1754190.A0A1Y2EPQ6"/>
<feature type="compositionally biased region" description="Polar residues" evidence="2">
    <location>
        <begin position="387"/>
        <end position="408"/>
    </location>
</feature>
<keyword evidence="5" id="KW-1185">Reference proteome</keyword>